<reference evidence="1" key="1">
    <citation type="journal article" date="2023" name="Mol. Phylogenet. Evol.">
        <title>Genome-scale phylogeny and comparative genomics of the fungal order Sordariales.</title>
        <authorList>
            <person name="Hensen N."/>
            <person name="Bonometti L."/>
            <person name="Westerberg I."/>
            <person name="Brannstrom I.O."/>
            <person name="Guillou S."/>
            <person name="Cros-Aarteil S."/>
            <person name="Calhoun S."/>
            <person name="Haridas S."/>
            <person name="Kuo A."/>
            <person name="Mondo S."/>
            <person name="Pangilinan J."/>
            <person name="Riley R."/>
            <person name="LaButti K."/>
            <person name="Andreopoulos B."/>
            <person name="Lipzen A."/>
            <person name="Chen C."/>
            <person name="Yan M."/>
            <person name="Daum C."/>
            <person name="Ng V."/>
            <person name="Clum A."/>
            <person name="Steindorff A."/>
            <person name="Ohm R.A."/>
            <person name="Martin F."/>
            <person name="Silar P."/>
            <person name="Natvig D.O."/>
            <person name="Lalanne C."/>
            <person name="Gautier V."/>
            <person name="Ament-Velasquez S.L."/>
            <person name="Kruys A."/>
            <person name="Hutchinson M.I."/>
            <person name="Powell A.J."/>
            <person name="Barry K."/>
            <person name="Miller A.N."/>
            <person name="Grigoriev I.V."/>
            <person name="Debuchy R."/>
            <person name="Gladieux P."/>
            <person name="Hiltunen Thoren M."/>
            <person name="Johannesson H."/>
        </authorList>
    </citation>
    <scope>NUCLEOTIDE SEQUENCE</scope>
    <source>
        <strain evidence="1">CBS 990.96</strain>
    </source>
</reference>
<evidence type="ECO:0000313" key="1">
    <source>
        <dbReference type="EMBL" id="KAK4226540.1"/>
    </source>
</evidence>
<dbReference type="AlphaFoldDB" id="A0AAN7BNH7"/>
<organism evidence="1 2">
    <name type="scientific">Podospora fimiseda</name>
    <dbReference type="NCBI Taxonomy" id="252190"/>
    <lineage>
        <taxon>Eukaryota</taxon>
        <taxon>Fungi</taxon>
        <taxon>Dikarya</taxon>
        <taxon>Ascomycota</taxon>
        <taxon>Pezizomycotina</taxon>
        <taxon>Sordariomycetes</taxon>
        <taxon>Sordariomycetidae</taxon>
        <taxon>Sordariales</taxon>
        <taxon>Podosporaceae</taxon>
        <taxon>Podospora</taxon>
    </lineage>
</organism>
<reference evidence="1" key="2">
    <citation type="submission" date="2023-05" db="EMBL/GenBank/DDBJ databases">
        <authorList>
            <consortium name="Lawrence Berkeley National Laboratory"/>
            <person name="Steindorff A."/>
            <person name="Hensen N."/>
            <person name="Bonometti L."/>
            <person name="Westerberg I."/>
            <person name="Brannstrom I.O."/>
            <person name="Guillou S."/>
            <person name="Cros-Aarteil S."/>
            <person name="Calhoun S."/>
            <person name="Haridas S."/>
            <person name="Kuo A."/>
            <person name="Mondo S."/>
            <person name="Pangilinan J."/>
            <person name="Riley R."/>
            <person name="Labutti K."/>
            <person name="Andreopoulos B."/>
            <person name="Lipzen A."/>
            <person name="Chen C."/>
            <person name="Yanf M."/>
            <person name="Daum C."/>
            <person name="Ng V."/>
            <person name="Clum A."/>
            <person name="Ohm R."/>
            <person name="Martin F."/>
            <person name="Silar P."/>
            <person name="Natvig D."/>
            <person name="Lalanne C."/>
            <person name="Gautier V."/>
            <person name="Ament-Velasquez S.L."/>
            <person name="Kruys A."/>
            <person name="Hutchinson M.I."/>
            <person name="Powell A.J."/>
            <person name="Barry K."/>
            <person name="Miller A.N."/>
            <person name="Grigoriev I.V."/>
            <person name="Debuchy R."/>
            <person name="Gladieux P."/>
            <person name="Thoren M.H."/>
            <person name="Johannesson H."/>
        </authorList>
    </citation>
    <scope>NUCLEOTIDE SEQUENCE</scope>
    <source>
        <strain evidence="1">CBS 990.96</strain>
    </source>
</reference>
<sequence>MSSNQAQDRCRDCRNLSTRTDIWICVPCHWPWCDNCWDKVPVHNPSIDGKPLDINVTGVHEKVSKEVFARLKPILAPLALYRKKNRNAPERLSRESNGLVSLVARAISCISRAPTDSSIS</sequence>
<proteinExistence type="predicted"/>
<dbReference type="EMBL" id="MU865346">
    <property type="protein sequence ID" value="KAK4226540.1"/>
    <property type="molecule type" value="Genomic_DNA"/>
</dbReference>
<name>A0AAN7BNH7_9PEZI</name>
<dbReference type="Proteomes" id="UP001301958">
    <property type="component" value="Unassembled WGS sequence"/>
</dbReference>
<accession>A0AAN7BNH7</accession>
<gene>
    <name evidence="1" type="ORF">QBC38DRAFT_480364</name>
</gene>
<comment type="caution">
    <text evidence="1">The sequence shown here is derived from an EMBL/GenBank/DDBJ whole genome shotgun (WGS) entry which is preliminary data.</text>
</comment>
<protein>
    <submittedName>
        <fullName evidence="1">Uncharacterized protein</fullName>
    </submittedName>
</protein>
<evidence type="ECO:0000313" key="2">
    <source>
        <dbReference type="Proteomes" id="UP001301958"/>
    </source>
</evidence>
<keyword evidence="2" id="KW-1185">Reference proteome</keyword>